<evidence type="ECO:0000256" key="1">
    <source>
        <dbReference type="SAM" id="MobiDB-lite"/>
    </source>
</evidence>
<evidence type="ECO:0000313" key="2">
    <source>
        <dbReference type="EMBL" id="KAA1088201.1"/>
    </source>
</evidence>
<organism evidence="2 3">
    <name type="scientific">Puccinia graminis f. sp. tritici</name>
    <dbReference type="NCBI Taxonomy" id="56615"/>
    <lineage>
        <taxon>Eukaryota</taxon>
        <taxon>Fungi</taxon>
        <taxon>Dikarya</taxon>
        <taxon>Basidiomycota</taxon>
        <taxon>Pucciniomycotina</taxon>
        <taxon>Pucciniomycetes</taxon>
        <taxon>Pucciniales</taxon>
        <taxon>Pucciniaceae</taxon>
        <taxon>Puccinia</taxon>
    </lineage>
</organism>
<dbReference type="EMBL" id="VDEP01000407">
    <property type="protein sequence ID" value="KAA1088201.1"/>
    <property type="molecule type" value="Genomic_DNA"/>
</dbReference>
<feature type="region of interest" description="Disordered" evidence="1">
    <location>
        <begin position="178"/>
        <end position="233"/>
    </location>
</feature>
<name>A0A5B0NFV6_PUCGR</name>
<protein>
    <submittedName>
        <fullName evidence="2">Uncharacterized protein</fullName>
    </submittedName>
</protein>
<sequence length="552" mass="63308">MPARFRKDLSKPMFHGSHTSWDHQAQLTDVDIDNAFTNWNRRPQLTNAEMGEGFNLGFEDPSNLLGWFDHPRIQSETIEHGFPNHQILEPSYGAAASHQSISNFYPVNGPTVDSILKTHTHENLNMGVQQDECSQPNHHMFIPPLFTLGELPAYNHVSSDPPQYQSWLNAQALGPNHGSLAAQEVGPAPDNWEPIQNQHFSQQQDTQLRSLPSSSGTTLNGIDSPEKNPTNHLADKVDKRVSGMPVGDPRDGPEEILFEPSIDHLWQFAWINTLNFPQKKRLTAKRGHKYSNIRDKLLQDIIRKYGKEKICPRLMKIVSIPAASSHSEVLPSALDLLEEIQLRNKQFLDVFTPPHEVAAEEEIFDSSKEMNDPILNEQFGMYNWFVKQLVSTNQLPGASNEHPSNLIQKAVLTYLEIDIHRKELSEDHWKTIRFSNKKNLTPFSITILEAIKTKIALYILGQYYKSSNPEKWDFYIVHDSNFIKIFSLLKKYHYLAKPARIRAFNGMCSKLDVLPWKEPLQSMDRLETGRHSFLKTLDKFGLHSVEYYFLNK</sequence>
<comment type="caution">
    <text evidence="2">The sequence shown here is derived from an EMBL/GenBank/DDBJ whole genome shotgun (WGS) entry which is preliminary data.</text>
</comment>
<dbReference type="AlphaFoldDB" id="A0A5B0NFV6"/>
<dbReference type="Proteomes" id="UP000325313">
    <property type="component" value="Unassembled WGS sequence"/>
</dbReference>
<accession>A0A5B0NFV6</accession>
<gene>
    <name evidence="2" type="ORF">PGTUg99_025217</name>
</gene>
<feature type="compositionally biased region" description="Polar residues" evidence="1">
    <location>
        <begin position="194"/>
        <end position="231"/>
    </location>
</feature>
<evidence type="ECO:0000313" key="3">
    <source>
        <dbReference type="Proteomes" id="UP000325313"/>
    </source>
</evidence>
<proteinExistence type="predicted"/>
<reference evidence="2 3" key="1">
    <citation type="submission" date="2019-05" db="EMBL/GenBank/DDBJ databases">
        <title>Emergence of the Ug99 lineage of the wheat stem rust pathogen through somatic hybridization.</title>
        <authorList>
            <person name="Li F."/>
            <person name="Upadhyaya N.M."/>
            <person name="Sperschneider J."/>
            <person name="Matny O."/>
            <person name="Nguyen-Phuc H."/>
            <person name="Mago R."/>
            <person name="Raley C."/>
            <person name="Miller M.E."/>
            <person name="Silverstein K.A.T."/>
            <person name="Henningsen E."/>
            <person name="Hirsch C.D."/>
            <person name="Visser B."/>
            <person name="Pretorius Z.A."/>
            <person name="Steffenson B.J."/>
            <person name="Schwessinger B."/>
            <person name="Dodds P.N."/>
            <person name="Figueroa M."/>
        </authorList>
    </citation>
    <scope>NUCLEOTIDE SEQUENCE [LARGE SCALE GENOMIC DNA]</scope>
    <source>
        <strain evidence="2 3">Ug99</strain>
    </source>
</reference>